<evidence type="ECO:0000256" key="5">
    <source>
        <dbReference type="ARBA" id="ARBA00047539"/>
    </source>
</evidence>
<dbReference type="PANTHER" id="PTHR23300">
    <property type="entry name" value="METHANETHIOL OXIDASE"/>
    <property type="match status" value="1"/>
</dbReference>
<dbReference type="EMBL" id="JBHUCO010000012">
    <property type="protein sequence ID" value="MFD1518430.1"/>
    <property type="molecule type" value="Genomic_DNA"/>
</dbReference>
<sequence>MDPTFYRSAADAAAAPGEELAYVVAFDRAGQRSDAMTVIDVNAQSESYGRVVGWTDVPGLGDELHHFGWNACSSALRHEGHDLAGLARRYLLVPGLRSSTIYVLDTGPNPRQPKLVKTIDATQLSDKAGYSRPHTLHCGPDGVFLTCLGGPKGDDDGPGGIALLDHNSFEVLRAWETDRGPQHFHYDAWWHLNQNVLISSEWGSPSMIENGVVPELLLGQKYGHHLHFWDLAKGAHQQSVDLGAQHQMVLEVRPSHDPDATWGFVGVVISTEDLSASIWRWHRDNGDWQVEKVITIPAEPADPDLLPPALKPFAAVPPLITDIDLSVDDRFLYVSCWGTGELKQFDVTDPAHPRETGSVRLGGIVERTAHPAQPDMPLSGGPQMVEVSRDGRRVYFTNSLYGSWDDQFYPDGVGAWMTKLDADPNGGLSIDPNFFPHGDDFRGLRVHQIRLQGGDASSDSYCYH</sequence>
<evidence type="ECO:0000313" key="6">
    <source>
        <dbReference type="EMBL" id="MFD1518430.1"/>
    </source>
</evidence>
<reference evidence="7" key="1">
    <citation type="journal article" date="2019" name="Int. J. Syst. Evol. Microbiol.">
        <title>The Global Catalogue of Microorganisms (GCM) 10K type strain sequencing project: providing services to taxonomists for standard genome sequencing and annotation.</title>
        <authorList>
            <consortium name="The Broad Institute Genomics Platform"/>
            <consortium name="The Broad Institute Genome Sequencing Center for Infectious Disease"/>
            <person name="Wu L."/>
            <person name="Ma J."/>
        </authorList>
    </citation>
    <scope>NUCLEOTIDE SEQUENCE [LARGE SCALE GENOMIC DNA]</scope>
    <source>
        <strain evidence="7">CCM 7043</strain>
    </source>
</reference>
<comment type="catalytic activity">
    <reaction evidence="5">
        <text>methanethiol + O2 + H2O = hydrogen sulfide + formaldehyde + H2O2 + H(+)</text>
        <dbReference type="Rhea" id="RHEA:11812"/>
        <dbReference type="ChEBI" id="CHEBI:15377"/>
        <dbReference type="ChEBI" id="CHEBI:15378"/>
        <dbReference type="ChEBI" id="CHEBI:15379"/>
        <dbReference type="ChEBI" id="CHEBI:16007"/>
        <dbReference type="ChEBI" id="CHEBI:16240"/>
        <dbReference type="ChEBI" id="CHEBI:16842"/>
        <dbReference type="ChEBI" id="CHEBI:29919"/>
        <dbReference type="EC" id="1.8.3.4"/>
    </reaction>
</comment>
<evidence type="ECO:0000313" key="7">
    <source>
        <dbReference type="Proteomes" id="UP001597114"/>
    </source>
</evidence>
<comment type="caution">
    <text evidence="6">The sequence shown here is derived from an EMBL/GenBank/DDBJ whole genome shotgun (WGS) entry which is preliminary data.</text>
</comment>
<organism evidence="6 7">
    <name type="scientific">Pseudonocardia yunnanensis</name>
    <dbReference type="NCBI Taxonomy" id="58107"/>
    <lineage>
        <taxon>Bacteria</taxon>
        <taxon>Bacillati</taxon>
        <taxon>Actinomycetota</taxon>
        <taxon>Actinomycetes</taxon>
        <taxon>Pseudonocardiales</taxon>
        <taxon>Pseudonocardiaceae</taxon>
        <taxon>Pseudonocardia</taxon>
    </lineage>
</organism>
<evidence type="ECO:0000256" key="2">
    <source>
        <dbReference type="ARBA" id="ARBA00005606"/>
    </source>
</evidence>
<dbReference type="RefSeq" id="WP_344720706.1">
    <property type="nucleotide sequence ID" value="NZ_BAAAUS010000006.1"/>
</dbReference>
<evidence type="ECO:0000256" key="1">
    <source>
        <dbReference type="ARBA" id="ARBA00005177"/>
    </source>
</evidence>
<comment type="pathway">
    <text evidence="1">Organosulfur degradation.</text>
</comment>
<gene>
    <name evidence="6" type="ORF">ACFSJD_13105</name>
</gene>
<evidence type="ECO:0000256" key="4">
    <source>
        <dbReference type="ARBA" id="ARBA00015601"/>
    </source>
</evidence>
<dbReference type="Proteomes" id="UP001597114">
    <property type="component" value="Unassembled WGS sequence"/>
</dbReference>
<dbReference type="Pfam" id="PF05694">
    <property type="entry name" value="SBP56"/>
    <property type="match status" value="1"/>
</dbReference>
<dbReference type="InterPro" id="IPR008826">
    <property type="entry name" value="Se-bd"/>
</dbReference>
<protein>
    <recommendedName>
        <fullName evidence="4">Methanethiol oxidase</fullName>
        <ecNumber evidence="3">1.8.3.4</ecNumber>
    </recommendedName>
</protein>
<evidence type="ECO:0000256" key="3">
    <source>
        <dbReference type="ARBA" id="ARBA00012510"/>
    </source>
</evidence>
<dbReference type="SUPFAM" id="SSF75011">
    <property type="entry name" value="3-carboxy-cis,cis-mucoante lactonizing enzyme"/>
    <property type="match status" value="1"/>
</dbReference>
<name>A0ABW4EW18_9PSEU</name>
<dbReference type="Gene3D" id="2.130.10.10">
    <property type="entry name" value="YVTN repeat-like/Quinoprotein amine dehydrogenase"/>
    <property type="match status" value="1"/>
</dbReference>
<proteinExistence type="inferred from homology"/>
<keyword evidence="7" id="KW-1185">Reference proteome</keyword>
<dbReference type="InterPro" id="IPR015943">
    <property type="entry name" value="WD40/YVTN_repeat-like_dom_sf"/>
</dbReference>
<dbReference type="PANTHER" id="PTHR23300:SF0">
    <property type="entry name" value="METHANETHIOL OXIDASE"/>
    <property type="match status" value="1"/>
</dbReference>
<accession>A0ABW4EW18</accession>
<comment type="similarity">
    <text evidence="2">Belongs to the selenium-binding protein family.</text>
</comment>
<dbReference type="EC" id="1.8.3.4" evidence="3"/>